<sequence>MQKYIALLRGVNVGGKNRVVMKELKTCFEDYGFVQVKTYLNSGNVIFSSDELDTMVLEKVCKTLIEDLTGLTIAVTIVSGKALLKAIEHAPSWWNLDKESKHNALFIIAPTTPEEVMVSVGEAKPEFEQVSQHERIIFWSAPLKTFSRTRWSKIVGSTYYDRITIRNANTVMKLVEIVKKEK</sequence>
<keyword evidence="2" id="KW-1185">Reference proteome</keyword>
<dbReference type="PATRIC" id="fig|332950.4.peg.2394"/>
<dbReference type="PANTHER" id="PTHR36439:SF1">
    <property type="entry name" value="DUF1697 DOMAIN-CONTAINING PROTEIN"/>
    <property type="match status" value="1"/>
</dbReference>
<evidence type="ECO:0000313" key="1">
    <source>
        <dbReference type="EMBL" id="OEG12986.1"/>
    </source>
</evidence>
<dbReference type="AlphaFoldDB" id="A0A1E5GJT5"/>
<dbReference type="PANTHER" id="PTHR36439">
    <property type="entry name" value="BLL4334 PROTEIN"/>
    <property type="match status" value="1"/>
</dbReference>
<protein>
    <recommendedName>
        <fullName evidence="3">DUF1697 domain-containing protein</fullName>
    </recommendedName>
</protein>
<organism evidence="1 2">
    <name type="scientific">Enterococcus termitis</name>
    <dbReference type="NCBI Taxonomy" id="332950"/>
    <lineage>
        <taxon>Bacteria</taxon>
        <taxon>Bacillati</taxon>
        <taxon>Bacillota</taxon>
        <taxon>Bacilli</taxon>
        <taxon>Lactobacillales</taxon>
        <taxon>Enterococcaceae</taxon>
        <taxon>Enterococcus</taxon>
    </lineage>
</organism>
<dbReference type="Proteomes" id="UP000095094">
    <property type="component" value="Unassembled WGS sequence"/>
</dbReference>
<evidence type="ECO:0000313" key="2">
    <source>
        <dbReference type="Proteomes" id="UP000095094"/>
    </source>
</evidence>
<dbReference type="RefSeq" id="WP_069663686.1">
    <property type="nucleotide sequence ID" value="NZ_JBHUJJ010000001.1"/>
</dbReference>
<gene>
    <name evidence="1" type="ORF">BCR25_05725</name>
</gene>
<dbReference type="Gene3D" id="3.30.70.1280">
    <property type="entry name" value="SP0830-like domains"/>
    <property type="match status" value="1"/>
</dbReference>
<proteinExistence type="predicted"/>
<accession>A0A1E5GJT5</accession>
<name>A0A1E5GJT5_9ENTE</name>
<dbReference type="Gene3D" id="3.30.70.1260">
    <property type="entry name" value="bacterial protein sp0830 like"/>
    <property type="match status" value="1"/>
</dbReference>
<dbReference type="SUPFAM" id="SSF160379">
    <property type="entry name" value="SP0830-like"/>
    <property type="match status" value="1"/>
</dbReference>
<comment type="caution">
    <text evidence="1">The sequence shown here is derived from an EMBL/GenBank/DDBJ whole genome shotgun (WGS) entry which is preliminary data.</text>
</comment>
<dbReference type="InterPro" id="IPR012545">
    <property type="entry name" value="DUF1697"/>
</dbReference>
<dbReference type="OrthoDB" id="9806494at2"/>
<dbReference type="EMBL" id="MIJY01000023">
    <property type="protein sequence ID" value="OEG12986.1"/>
    <property type="molecule type" value="Genomic_DNA"/>
</dbReference>
<dbReference type="Pfam" id="PF08002">
    <property type="entry name" value="DUF1697"/>
    <property type="match status" value="1"/>
</dbReference>
<evidence type="ECO:0008006" key="3">
    <source>
        <dbReference type="Google" id="ProtNLM"/>
    </source>
</evidence>
<reference evidence="2" key="1">
    <citation type="submission" date="2016-09" db="EMBL/GenBank/DDBJ databases">
        <authorList>
            <person name="Gulvik C.A."/>
        </authorList>
    </citation>
    <scope>NUCLEOTIDE SEQUENCE [LARGE SCALE GENOMIC DNA]</scope>
    <source>
        <strain evidence="2">LMG 8895</strain>
    </source>
</reference>
<dbReference type="PIRSF" id="PIRSF008502">
    <property type="entry name" value="UCP008502"/>
    <property type="match status" value="1"/>
</dbReference>